<organism evidence="1">
    <name type="scientific">marine sediment metagenome</name>
    <dbReference type="NCBI Taxonomy" id="412755"/>
    <lineage>
        <taxon>unclassified sequences</taxon>
        <taxon>metagenomes</taxon>
        <taxon>ecological metagenomes</taxon>
    </lineage>
</organism>
<dbReference type="AlphaFoldDB" id="X1C8K3"/>
<evidence type="ECO:0000313" key="1">
    <source>
        <dbReference type="EMBL" id="GAH04411.1"/>
    </source>
</evidence>
<name>X1C8K3_9ZZZZ</name>
<accession>X1C8K3</accession>
<comment type="caution">
    <text evidence="1">The sequence shown here is derived from an EMBL/GenBank/DDBJ whole genome shotgun (WGS) entry which is preliminary data.</text>
</comment>
<dbReference type="InterPro" id="IPR014756">
    <property type="entry name" value="Ig_E-set"/>
</dbReference>
<feature type="non-terminal residue" evidence="1">
    <location>
        <position position="1"/>
    </location>
</feature>
<dbReference type="EMBL" id="BART01023157">
    <property type="protein sequence ID" value="GAH04411.1"/>
    <property type="molecule type" value="Genomic_DNA"/>
</dbReference>
<dbReference type="SUPFAM" id="SSF81296">
    <property type="entry name" value="E set domains"/>
    <property type="match status" value="1"/>
</dbReference>
<protein>
    <submittedName>
        <fullName evidence="1">Uncharacterized protein</fullName>
    </submittedName>
</protein>
<proteinExistence type="predicted"/>
<reference evidence="1" key="1">
    <citation type="journal article" date="2014" name="Front. Microbiol.">
        <title>High frequency of phylogenetically diverse reductive dehalogenase-homologous genes in deep subseafloor sedimentary metagenomes.</title>
        <authorList>
            <person name="Kawai M."/>
            <person name="Futagami T."/>
            <person name="Toyoda A."/>
            <person name="Takaki Y."/>
            <person name="Nishi S."/>
            <person name="Hori S."/>
            <person name="Arai W."/>
            <person name="Tsubouchi T."/>
            <person name="Morono Y."/>
            <person name="Uchiyama I."/>
            <person name="Ito T."/>
            <person name="Fujiyama A."/>
            <person name="Inagaki F."/>
            <person name="Takami H."/>
        </authorList>
    </citation>
    <scope>NUCLEOTIDE SEQUENCE</scope>
    <source>
        <strain evidence="1">Expedition CK06-06</strain>
    </source>
</reference>
<gene>
    <name evidence="1" type="ORF">S01H4_42203</name>
</gene>
<sequence>QDVLLHIGIPDFLAVVSDGWEGLTVTVTDPQGGTITLGPYRTDATGGTGAVFTPTMVGIYKLQLHFPEQTYDWEGGVSRVPFKGVVNYEASDSEIVDHLLPHKISLLGSIASYVHSLLPVSRS</sequence>